<proteinExistence type="predicted"/>
<dbReference type="GO" id="GO:0005524">
    <property type="term" value="F:ATP binding"/>
    <property type="evidence" value="ECO:0007669"/>
    <property type="project" value="InterPro"/>
</dbReference>
<dbReference type="GO" id="GO:0016887">
    <property type="term" value="F:ATP hydrolysis activity"/>
    <property type="evidence" value="ECO:0007669"/>
    <property type="project" value="InterPro"/>
</dbReference>
<dbReference type="GO" id="GO:0005737">
    <property type="term" value="C:cytoplasm"/>
    <property type="evidence" value="ECO:0007669"/>
    <property type="project" value="TreeGrafter"/>
</dbReference>
<sequence length="373" mass="42021">MQKDLLGQDVFLIGPPGPLRRSVAMQYLELTKREVEYIALSRDTTETDLKQRREIRAGTAFYIDQASSDHTCAVRAATEGRTLVLEGLEKAERNVLPVLNNLLENREMQLEDGRFLMSAERYDKLLKDHTKAELDAWKIVRVSENFRVIALGLPVPRYSGNPLDPPLRSRFQARDIYYLPFKDQLQLLYSVGSNVSAEKVSQLLSFATTLCSQESSTLGLPDFPLDSLPAAVQILNSFPMMSIKHAIHWLYPYTILLGQEGKMAVEDVLKRFELQDSRSSLLPEEIVRVERMTENHLSQASVTVRIAGKEVTIKTRQLNDLPDEAGAARDVRVPGACWLLQGSPGCGFREKPGSRVPEESQRQQLGEERPTLA</sequence>
<dbReference type="SUPFAM" id="SSF52540">
    <property type="entry name" value="P-loop containing nucleoside triphosphate hydrolases"/>
    <property type="match status" value="1"/>
</dbReference>
<dbReference type="InterPro" id="IPR011704">
    <property type="entry name" value="ATPase_dyneun-rel_AAA"/>
</dbReference>
<dbReference type="InterPro" id="IPR039891">
    <property type="entry name" value="VWA8"/>
</dbReference>
<evidence type="ECO:0000313" key="3">
    <source>
        <dbReference type="EMBL" id="ELK38377.1"/>
    </source>
</evidence>
<dbReference type="EMBL" id="KB098985">
    <property type="protein sequence ID" value="ELK38377.1"/>
    <property type="molecule type" value="Genomic_DNA"/>
</dbReference>
<dbReference type="Gene3D" id="3.40.50.300">
    <property type="entry name" value="P-loop containing nucleotide triphosphate hydrolases"/>
    <property type="match status" value="1"/>
</dbReference>
<keyword evidence="4" id="KW-1185">Reference proteome</keyword>
<evidence type="ECO:0000259" key="2">
    <source>
        <dbReference type="Pfam" id="PF07728"/>
    </source>
</evidence>
<name>L5MJA5_MYODS</name>
<accession>L5MJA5</accession>
<dbReference type="PANTHER" id="PTHR21610:SF9">
    <property type="entry name" value="VON WILLEBRAND FACTOR A DOMAIN-CONTAINING PROTEIN 8"/>
    <property type="match status" value="1"/>
</dbReference>
<reference evidence="4" key="1">
    <citation type="journal article" date="2013" name="Science">
        <title>Comparative analysis of bat genomes provides insight into the evolution of flight and immunity.</title>
        <authorList>
            <person name="Zhang G."/>
            <person name="Cowled C."/>
            <person name="Shi Z."/>
            <person name="Huang Z."/>
            <person name="Bishop-Lilly K.A."/>
            <person name="Fang X."/>
            <person name="Wynne J.W."/>
            <person name="Xiong Z."/>
            <person name="Baker M.L."/>
            <person name="Zhao W."/>
            <person name="Tachedjian M."/>
            <person name="Zhu Y."/>
            <person name="Zhou P."/>
            <person name="Jiang X."/>
            <person name="Ng J."/>
            <person name="Yang L."/>
            <person name="Wu L."/>
            <person name="Xiao J."/>
            <person name="Feng Y."/>
            <person name="Chen Y."/>
            <person name="Sun X."/>
            <person name="Zhang Y."/>
            <person name="Marsh G.A."/>
            <person name="Crameri G."/>
            <person name="Broder C.C."/>
            <person name="Frey K.G."/>
            <person name="Wang L.F."/>
            <person name="Wang J."/>
        </authorList>
    </citation>
    <scope>NUCLEOTIDE SEQUENCE [LARGE SCALE GENOMIC DNA]</scope>
</reference>
<dbReference type="Pfam" id="PF07728">
    <property type="entry name" value="AAA_5"/>
    <property type="match status" value="1"/>
</dbReference>
<evidence type="ECO:0000313" key="4">
    <source>
        <dbReference type="Proteomes" id="UP000010556"/>
    </source>
</evidence>
<dbReference type="FunFam" id="3.40.50.300:FF:000587">
    <property type="entry name" value="von Willebrand factor A domain containing 8"/>
    <property type="match status" value="1"/>
</dbReference>
<dbReference type="PANTHER" id="PTHR21610">
    <property type="entry name" value="VON WILLEBRAND FACTOR A DOMAIN-CONTAINING PROTEIN 8"/>
    <property type="match status" value="1"/>
</dbReference>
<dbReference type="Proteomes" id="UP000010556">
    <property type="component" value="Unassembled WGS sequence"/>
</dbReference>
<protein>
    <recommendedName>
        <fullName evidence="2">ATPase dynein-related AAA domain-containing protein</fullName>
    </recommendedName>
</protein>
<dbReference type="InterPro" id="IPR027417">
    <property type="entry name" value="P-loop_NTPase"/>
</dbReference>
<organism evidence="3 4">
    <name type="scientific">Myotis davidii</name>
    <name type="common">David's myotis</name>
    <dbReference type="NCBI Taxonomy" id="225400"/>
    <lineage>
        <taxon>Eukaryota</taxon>
        <taxon>Metazoa</taxon>
        <taxon>Chordata</taxon>
        <taxon>Craniata</taxon>
        <taxon>Vertebrata</taxon>
        <taxon>Euteleostomi</taxon>
        <taxon>Mammalia</taxon>
        <taxon>Eutheria</taxon>
        <taxon>Laurasiatheria</taxon>
        <taxon>Chiroptera</taxon>
        <taxon>Yangochiroptera</taxon>
        <taxon>Vespertilionidae</taxon>
        <taxon>Myotis</taxon>
    </lineage>
</organism>
<feature type="region of interest" description="Disordered" evidence="1">
    <location>
        <begin position="348"/>
        <end position="373"/>
    </location>
</feature>
<feature type="domain" description="ATPase dynein-related AAA" evidence="2">
    <location>
        <begin position="9"/>
        <end position="171"/>
    </location>
</feature>
<evidence type="ECO:0000256" key="1">
    <source>
        <dbReference type="SAM" id="MobiDB-lite"/>
    </source>
</evidence>
<dbReference type="AlphaFoldDB" id="L5MJA5"/>
<gene>
    <name evidence="3" type="ORF">MDA_GLEAN10012161</name>
</gene>